<dbReference type="EMBL" id="AGCJ01000016">
    <property type="protein sequence ID" value="EHM42648.1"/>
    <property type="molecule type" value="Genomic_DNA"/>
</dbReference>
<proteinExistence type="predicted"/>
<organism evidence="2 3">
    <name type="scientific">Anaeroglobus geminatus F0357</name>
    <dbReference type="NCBI Taxonomy" id="861450"/>
    <lineage>
        <taxon>Bacteria</taxon>
        <taxon>Bacillati</taxon>
        <taxon>Bacillota</taxon>
        <taxon>Negativicutes</taxon>
        <taxon>Veillonellales</taxon>
        <taxon>Veillonellaceae</taxon>
        <taxon>Anaeroglobus</taxon>
    </lineage>
</organism>
<keyword evidence="1" id="KW-0732">Signal</keyword>
<sequence>MIVISNLFFKESVFMRFKKGVHTLASAVLLSLCAAVPAFATFAPVHSVVFGPERNNYDDSFKDHGNKFHISYTREDGVPRIVVKQHSKVIYTKEVPSLGRYYTMEIHQIVNEDDGRNFYIVQSKDSEFAYLMGYDEKSKSWQTYTDARNYYSPVAGEAVHEGITVHYGDLGVYHFNNLSDRYHWYKLFWDKNADWFGYKEGKETRRTTYFNSALVYNSQYRPVYANADYETYLDMDSLDTDKDKDGVWTFTAKKYETIMESDILTGEGQKVKYRIDTNTGRAYIYNKQTRQWDELPIHSTPSSAEMADSVAVNWACKHHFGFFLGDLGGAMERYIADYKGDIQ</sequence>
<dbReference type="HOGENOM" id="CLU_852067_0_0_9"/>
<comment type="caution">
    <text evidence="2">The sequence shown here is derived from an EMBL/GenBank/DDBJ whole genome shotgun (WGS) entry which is preliminary data.</text>
</comment>
<protein>
    <submittedName>
        <fullName evidence="2">Uncharacterized protein</fullName>
    </submittedName>
</protein>
<reference evidence="2 3" key="1">
    <citation type="submission" date="2011-08" db="EMBL/GenBank/DDBJ databases">
        <authorList>
            <person name="Weinstock G."/>
            <person name="Sodergren E."/>
            <person name="Clifton S."/>
            <person name="Fulton L."/>
            <person name="Fulton B."/>
            <person name="Courtney L."/>
            <person name="Fronick C."/>
            <person name="Harrison M."/>
            <person name="Strong C."/>
            <person name="Farmer C."/>
            <person name="Delahaunty K."/>
            <person name="Markovic C."/>
            <person name="Hall O."/>
            <person name="Minx P."/>
            <person name="Tomlinson C."/>
            <person name="Mitreva M."/>
            <person name="Hou S."/>
            <person name="Chen J."/>
            <person name="Wollam A."/>
            <person name="Pepin K.H."/>
            <person name="Johnson M."/>
            <person name="Bhonagiri V."/>
            <person name="Zhang X."/>
            <person name="Suruliraj S."/>
            <person name="Warren W."/>
            <person name="Chinwalla A."/>
            <person name="Mardis E.R."/>
            <person name="Wilson R.K."/>
        </authorList>
    </citation>
    <scope>NUCLEOTIDE SEQUENCE [LARGE SCALE GENOMIC DNA]</scope>
    <source>
        <strain evidence="2 3">F0357</strain>
    </source>
</reference>
<name>G9YFV7_9FIRM</name>
<dbReference type="PATRIC" id="fig|861450.3.peg.497"/>
<gene>
    <name evidence="2" type="ORF">HMPREF0080_00520</name>
</gene>
<dbReference type="STRING" id="861450.HMPREF0080_00520"/>
<feature type="chain" id="PRO_5003529012" evidence="1">
    <location>
        <begin position="41"/>
        <end position="343"/>
    </location>
</feature>
<evidence type="ECO:0000313" key="2">
    <source>
        <dbReference type="EMBL" id="EHM42648.1"/>
    </source>
</evidence>
<feature type="signal peptide" evidence="1">
    <location>
        <begin position="1"/>
        <end position="40"/>
    </location>
</feature>
<evidence type="ECO:0000256" key="1">
    <source>
        <dbReference type="SAM" id="SignalP"/>
    </source>
</evidence>
<accession>G9YFV7</accession>
<keyword evidence="3" id="KW-1185">Reference proteome</keyword>
<evidence type="ECO:0000313" key="3">
    <source>
        <dbReference type="Proteomes" id="UP000005481"/>
    </source>
</evidence>
<dbReference type="AlphaFoldDB" id="G9YFV7"/>
<dbReference type="eggNOG" id="ENOG5033BUB">
    <property type="taxonomic scope" value="Bacteria"/>
</dbReference>
<dbReference type="Proteomes" id="UP000005481">
    <property type="component" value="Unassembled WGS sequence"/>
</dbReference>